<evidence type="ECO:0000256" key="6">
    <source>
        <dbReference type="SAM" id="Coils"/>
    </source>
</evidence>
<dbReference type="Pfam" id="PF13374">
    <property type="entry name" value="TPR_10"/>
    <property type="match status" value="1"/>
</dbReference>
<dbReference type="Pfam" id="PF10119">
    <property type="entry name" value="MethyTransf_Reg"/>
    <property type="match status" value="1"/>
</dbReference>
<accession>A0ABS6LPL8</accession>
<evidence type="ECO:0000256" key="2">
    <source>
        <dbReference type="ARBA" id="ARBA00022676"/>
    </source>
</evidence>
<evidence type="ECO:0000256" key="4">
    <source>
        <dbReference type="ARBA" id="ARBA00022737"/>
    </source>
</evidence>
<dbReference type="InterPro" id="IPR029489">
    <property type="entry name" value="OGT/SEC/SPY_C"/>
</dbReference>
<proteinExistence type="predicted"/>
<evidence type="ECO:0000313" key="10">
    <source>
        <dbReference type="EMBL" id="MBU9854070.1"/>
    </source>
</evidence>
<evidence type="ECO:0000256" key="1">
    <source>
        <dbReference type="ARBA" id="ARBA00004922"/>
    </source>
</evidence>
<evidence type="ECO:0000259" key="9">
    <source>
        <dbReference type="Pfam" id="PF13847"/>
    </source>
</evidence>
<evidence type="ECO:0000259" key="8">
    <source>
        <dbReference type="Pfam" id="PF13844"/>
    </source>
</evidence>
<dbReference type="PANTHER" id="PTHR44835">
    <property type="entry name" value="UDP-N-ACETYLGLUCOSAMINE--PEPTIDE N-ACETYLGLUCOSAMINYLTRANSFERASE SPINDLY-RELATED"/>
    <property type="match status" value="1"/>
</dbReference>
<dbReference type="InterPro" id="IPR025714">
    <property type="entry name" value="Methyltranfer_dom"/>
</dbReference>
<evidence type="ECO:0000256" key="5">
    <source>
        <dbReference type="ARBA" id="ARBA00022803"/>
    </source>
</evidence>
<protein>
    <submittedName>
        <fullName evidence="10">Methyltransferase domain-containing protein</fullName>
    </submittedName>
</protein>
<dbReference type="EMBL" id="JAFMOW010000047">
    <property type="protein sequence ID" value="MBU9854070.1"/>
    <property type="molecule type" value="Genomic_DNA"/>
</dbReference>
<evidence type="ECO:0000256" key="3">
    <source>
        <dbReference type="ARBA" id="ARBA00022679"/>
    </source>
</evidence>
<dbReference type="Pfam" id="PF13847">
    <property type="entry name" value="Methyltransf_31"/>
    <property type="match status" value="1"/>
</dbReference>
<dbReference type="SMART" id="SM00028">
    <property type="entry name" value="TPR"/>
    <property type="match status" value="3"/>
</dbReference>
<feature type="domain" description="Methyltransferase" evidence="9">
    <location>
        <begin position="31"/>
        <end position="134"/>
    </location>
</feature>
<dbReference type="RefSeq" id="WP_217171768.1">
    <property type="nucleotide sequence ID" value="NZ_JAFMOW010000047.1"/>
</dbReference>
<keyword evidence="11" id="KW-1185">Reference proteome</keyword>
<dbReference type="CDD" id="cd02440">
    <property type="entry name" value="AdoMet_MTases"/>
    <property type="match status" value="1"/>
</dbReference>
<comment type="pathway">
    <text evidence="1">Protein modification; protein glycosylation.</text>
</comment>
<organism evidence="10 11">
    <name type="scientific">Rahnella bonaserana</name>
    <dbReference type="NCBI Taxonomy" id="2816248"/>
    <lineage>
        <taxon>Bacteria</taxon>
        <taxon>Pseudomonadati</taxon>
        <taxon>Pseudomonadota</taxon>
        <taxon>Gammaproteobacteria</taxon>
        <taxon>Enterobacterales</taxon>
        <taxon>Yersiniaceae</taxon>
        <taxon>Rahnella</taxon>
    </lineage>
</organism>
<keyword evidence="6" id="KW-0175">Coiled coil</keyword>
<dbReference type="PANTHER" id="PTHR44835:SF1">
    <property type="entry name" value="PROTEIN O-GLCNAC TRANSFERASE"/>
    <property type="match status" value="1"/>
</dbReference>
<feature type="domain" description="O-GlcNAc transferase C-terminal" evidence="8">
    <location>
        <begin position="912"/>
        <end position="1074"/>
    </location>
</feature>
<gene>
    <name evidence="10" type="ORF">J1778_02070</name>
</gene>
<feature type="coiled-coil region" evidence="6">
    <location>
        <begin position="1049"/>
        <end position="1076"/>
    </location>
</feature>
<reference evidence="10 11" key="1">
    <citation type="submission" date="2021-03" db="EMBL/GenBank/DDBJ databases">
        <title>Five novel Rahnella species.</title>
        <authorList>
            <person name="Brady C."/>
            <person name="Asselin J."/>
            <person name="Beer S."/>
            <person name="Bruberg M.B."/>
            <person name="Crampton B."/>
            <person name="Venter S."/>
            <person name="Arnold D."/>
            <person name="Denman S."/>
        </authorList>
    </citation>
    <scope>NUCLEOTIDE SEQUENCE [LARGE SCALE GENOMIC DNA]</scope>
    <source>
        <strain evidence="10 11">H11b</strain>
    </source>
</reference>
<comment type="caution">
    <text evidence="10">The sequence shown here is derived from an EMBL/GenBank/DDBJ whole genome shotgun (WGS) entry which is preliminary data.</text>
</comment>
<keyword evidence="5" id="KW-0802">TPR repeat</keyword>
<keyword evidence="3" id="KW-0808">Transferase</keyword>
<dbReference type="Pfam" id="PF13844">
    <property type="entry name" value="Glyco_transf_41"/>
    <property type="match status" value="2"/>
</dbReference>
<dbReference type="InterPro" id="IPR018773">
    <property type="entry name" value="MeTrfase_reg_dom_prd"/>
</dbReference>
<dbReference type="Proteomes" id="UP000734343">
    <property type="component" value="Unassembled WGS sequence"/>
</dbReference>
<dbReference type="GO" id="GO:0032259">
    <property type="term" value="P:methylation"/>
    <property type="evidence" value="ECO:0007669"/>
    <property type="project" value="UniProtKB-KW"/>
</dbReference>
<dbReference type="InterPro" id="IPR019734">
    <property type="entry name" value="TPR_rpt"/>
</dbReference>
<feature type="domain" description="O-GlcNAc transferase C-terminal" evidence="8">
    <location>
        <begin position="741"/>
        <end position="893"/>
    </location>
</feature>
<keyword evidence="4" id="KW-0677">Repeat</keyword>
<evidence type="ECO:0000313" key="11">
    <source>
        <dbReference type="Proteomes" id="UP000734343"/>
    </source>
</evidence>
<name>A0ABS6LPL8_9GAMM</name>
<keyword evidence="10" id="KW-0489">Methyltransferase</keyword>
<evidence type="ECO:0000259" key="7">
    <source>
        <dbReference type="Pfam" id="PF10119"/>
    </source>
</evidence>
<sequence>MKDLYSSHHFSPAGIYTSAAMYGVKGADPKTANVLEIGCGEGAHLIRFAVANPLSTSAGIDIDPDSIKQGQQTASCFGIENTHLYCLGLQDLFSIDPGKFDYIIIEELFSLLDEETRHSLLSFCEQHLTEQGIVAVKWNTLPGAQITDTLREAIALHTQNSVSDEEKISSARAMLGFMNIAHPDGALKDRITEALSLSDTELAVRYIYSKNDARYLVNFTHDIIKSNINYVGDVTPQYEIAQHYGKDVTAVHATATGLLDNITAQQYLDFAVDRQIRFSLLISKNNQSVIHKQVQLSEVENLHWAGNYQRQADAKTFYNRQGESLTSENDLLGRILDVIGNSWPLSVSTQQIIKNTCLPEEPEEHAGKVIKTLQALYIENVSGIYTSLTPSPYNHSRFGNLKLIYPTDNIVWPECGYIESENLWGEKAVLKKSEAEFVQSGLRISDEESYSLAMDLVSKGLLTGSDIAWLRLYQQVMALQDVDIARRRISSLMLFSTSTKEGGFRQEHAGHKSLSKKTDNDVDQKSLSKLKGLYLSGHVQESFEIMEELRAKYPDSITLLSDISSIYHQANNVDEALKCLTKGLSINSNLFEFYSGIVLCLSKLNDRHYPKKVAQHLLRNHPKNAQAWDLLGKVYNDLRNSLKYEYCARKAADMNSNNAAYLLKLGNVLSERNQMREARAYLEKGVRLSESSLGYFANYSNMLFVILHDHQCSPQEILSEHQKYGHKLSAWAKNKTVERPVSVNDNPRLRIGFVSGDFRDHPVSNFIYPVLSSIDKTRFDVIGYNVSPSNDRHTQLYAALSSEWNDVKSLSHIELAEKIAADGIDILIDLSGHTAYNRLPVFGLKPAPVQMSWIGYPGTTGVKEMDYYLIDSNFAAPGVLDSHFTEKLAYLPAAKQFEPADYNIDINTLPALKNGYITFATFNRPQKITAAVLDAWARILTRLPDARLLFASMSDEEMIEKYMLEFESRGVRREQIIARLKCGFGPYLHMHGEVDIILDTFPYTGGTTTNHASWMGIPSLTLEGDSVVSRQAGAAMKFLGLEEFVASSADEYVAKAVALNEQLEHLNNVRLSLRERILEREKRVSHRAFYFEKVLEQAWSLHKQGLPAQAIVLADD</sequence>
<keyword evidence="2" id="KW-0328">Glycosyltransferase</keyword>
<dbReference type="InterPro" id="IPR051939">
    <property type="entry name" value="Glycosyltr_41/O-GlcNAc_trsf"/>
</dbReference>
<feature type="domain" description="Methyltransferase regulatory" evidence="7">
    <location>
        <begin position="206"/>
        <end position="282"/>
    </location>
</feature>
<dbReference type="GO" id="GO:0008168">
    <property type="term" value="F:methyltransferase activity"/>
    <property type="evidence" value="ECO:0007669"/>
    <property type="project" value="UniProtKB-KW"/>
</dbReference>